<evidence type="ECO:0000313" key="9">
    <source>
        <dbReference type="EMBL" id="AXA37550.1"/>
    </source>
</evidence>
<dbReference type="InterPro" id="IPR017853">
    <property type="entry name" value="GH"/>
</dbReference>
<protein>
    <submittedName>
        <fullName evidence="9">Alpha-amylase</fullName>
    </submittedName>
</protein>
<keyword evidence="7" id="KW-0472">Membrane</keyword>
<feature type="region of interest" description="Disordered" evidence="6">
    <location>
        <begin position="692"/>
        <end position="713"/>
    </location>
</feature>
<dbReference type="Proteomes" id="UP000262583">
    <property type="component" value="Chromosome"/>
</dbReference>
<dbReference type="Pfam" id="PF13205">
    <property type="entry name" value="Big_5"/>
    <property type="match status" value="1"/>
</dbReference>
<dbReference type="InterPro" id="IPR006047">
    <property type="entry name" value="GH13_cat_dom"/>
</dbReference>
<evidence type="ECO:0000259" key="8">
    <source>
        <dbReference type="SMART" id="SM00642"/>
    </source>
</evidence>
<dbReference type="PANTHER" id="PTHR10357">
    <property type="entry name" value="ALPHA-AMYLASE FAMILY MEMBER"/>
    <property type="match status" value="1"/>
</dbReference>
<evidence type="ECO:0000256" key="1">
    <source>
        <dbReference type="ARBA" id="ARBA00001913"/>
    </source>
</evidence>
<proteinExistence type="inferred from homology"/>
<accession>A0A2Z4Y8I7</accession>
<dbReference type="KEGG" id="schv:BRCON_2808"/>
<comment type="cofactor">
    <cofactor evidence="1">
        <name>Ca(2+)</name>
        <dbReference type="ChEBI" id="CHEBI:29108"/>
    </cofactor>
</comment>
<dbReference type="Gene3D" id="3.20.20.80">
    <property type="entry name" value="Glycosidases"/>
    <property type="match status" value="1"/>
</dbReference>
<organism evidence="9 10">
    <name type="scientific">Sumerlaea chitinivorans</name>
    <dbReference type="NCBI Taxonomy" id="2250252"/>
    <lineage>
        <taxon>Bacteria</taxon>
        <taxon>Candidatus Sumerlaeota</taxon>
        <taxon>Candidatus Sumerlaeia</taxon>
        <taxon>Candidatus Sumerlaeales</taxon>
        <taxon>Candidatus Sumerlaeaceae</taxon>
        <taxon>Candidatus Sumerlaea</taxon>
    </lineage>
</organism>
<dbReference type="InterPro" id="IPR013780">
    <property type="entry name" value="Glyco_hydro_b"/>
</dbReference>
<evidence type="ECO:0000256" key="5">
    <source>
        <dbReference type="RuleBase" id="RU003615"/>
    </source>
</evidence>
<dbReference type="Pfam" id="PF00128">
    <property type="entry name" value="Alpha-amylase"/>
    <property type="match status" value="1"/>
</dbReference>
<evidence type="ECO:0000256" key="6">
    <source>
        <dbReference type="SAM" id="MobiDB-lite"/>
    </source>
</evidence>
<evidence type="ECO:0000313" key="10">
    <source>
        <dbReference type="Proteomes" id="UP000262583"/>
    </source>
</evidence>
<sequence length="943" mass="101066">MVKAKVHQQILTAPSLALRGWVSRTITISLAVFALWTLAIQRSSAVYPSPDDWRDETIYQIITDRWDDGDSANNTLNTTYNPSAGDRTHGGDFKGIQRRLTYLRGLGITAIWISPIPLNAYGEYHGYGARDFTQVDPHWGTLADLQNMIAACHAAGIRVILDVVCNHGGNLFNDNSYLPPPSTYTLTYRDPMRTHAFPFNSTAYWHAHGSIGNWTDPEQILGELFGLDDLKTEDPYVRTQLINIWSNWVALTDADGFRIDTVKHVEMEFWQTWAPAVRANVAALGKTNFFMFGEVFDGNEAKCGSYTGTKAGGPFALDSVLDYPLYYQTNGAFATASAGAQNIASHYSAIPTYYDPAAQSRLVTFLDNHDNPRFLSSGLANNRTARLHAALVFQLTSLGVPCIYYGTEQYFNGGGDPYCREDMFDGQFEFGPSLGNNFDQTTFGYRLVRKLNQFRRAYSALRRGSLVVREVHSSPGIFAYSRVDGANEVLVVVNTSDSSQVGQAWQTNFAAGTVLVNLLNPSQTVTVNLAKQVPAGTTIAGNGYGVFVPSSEVINIEPEVVAVSVAQAGTLASPTDTISITFSEPMNRSSVEQALSFAPAITTPTLSWDSSSTVLTLTPQPSWPSSTAMRLLISESASDALGAPLRGGFEREFTTAFNPGGGSGGGNEVEPTIDGTIAGDPRWITPRATQTVRTGFGDNTDPGPDTNSGGSEADELFVENTSTTLYIAVSGNLEPNGNAINLIFDTNGPAGGANILDGTGATSTFLGSQPNSAAGTRLPTGMTADLILQVQLHSPNQTLTLHAFTFDAQGKLKSEDTVGHVEANPGHPTIGTITGTVNGQSYTFHVAYNNSHTGPVAAGTSAANPTGAGAATGLEIAIPVTLLGPGPYDLLVGISGASGYWSNQFLPPASPTGNLGWRPNFQTKGISPLRYYLPVSLSRVELE</sequence>
<dbReference type="GO" id="GO:0005975">
    <property type="term" value="P:carbohydrate metabolic process"/>
    <property type="evidence" value="ECO:0007669"/>
    <property type="project" value="InterPro"/>
</dbReference>
<dbReference type="GO" id="GO:0046872">
    <property type="term" value="F:metal ion binding"/>
    <property type="evidence" value="ECO:0007669"/>
    <property type="project" value="UniProtKB-KW"/>
</dbReference>
<dbReference type="PRINTS" id="PR00110">
    <property type="entry name" value="ALPHAAMYLASE"/>
</dbReference>
<dbReference type="GO" id="GO:0004556">
    <property type="term" value="F:alpha-amylase activity"/>
    <property type="evidence" value="ECO:0007669"/>
    <property type="project" value="InterPro"/>
</dbReference>
<dbReference type="PANTHER" id="PTHR10357:SF215">
    <property type="entry name" value="ALPHA-AMYLASE 1"/>
    <property type="match status" value="1"/>
</dbReference>
<dbReference type="SUPFAM" id="SSF51445">
    <property type="entry name" value="(Trans)glycosidases"/>
    <property type="match status" value="1"/>
</dbReference>
<keyword evidence="4" id="KW-0732">Signal</keyword>
<dbReference type="Gene3D" id="2.60.40.3710">
    <property type="match status" value="1"/>
</dbReference>
<keyword evidence="3" id="KW-0479">Metal-binding</keyword>
<dbReference type="CDD" id="cd11339">
    <property type="entry name" value="AmyAc_bac_CMD_like_2"/>
    <property type="match status" value="1"/>
</dbReference>
<keyword evidence="7" id="KW-1133">Transmembrane helix</keyword>
<evidence type="ECO:0000256" key="2">
    <source>
        <dbReference type="ARBA" id="ARBA00008061"/>
    </source>
</evidence>
<dbReference type="SUPFAM" id="SSF51011">
    <property type="entry name" value="Glycosyl hydrolase domain"/>
    <property type="match status" value="1"/>
</dbReference>
<dbReference type="EMBL" id="CP030759">
    <property type="protein sequence ID" value="AXA37550.1"/>
    <property type="molecule type" value="Genomic_DNA"/>
</dbReference>
<keyword evidence="7" id="KW-0812">Transmembrane</keyword>
<feature type="domain" description="Glycosyl hydrolase family 13 catalytic" evidence="8">
    <location>
        <begin position="60"/>
        <end position="455"/>
    </location>
</feature>
<gene>
    <name evidence="9" type="ORF">BRCON_2808</name>
</gene>
<evidence type="ECO:0000256" key="3">
    <source>
        <dbReference type="ARBA" id="ARBA00022723"/>
    </source>
</evidence>
<dbReference type="InterPro" id="IPR006046">
    <property type="entry name" value="Alpha_amylase"/>
</dbReference>
<evidence type="ECO:0000256" key="4">
    <source>
        <dbReference type="ARBA" id="ARBA00022729"/>
    </source>
</evidence>
<reference evidence="9 10" key="1">
    <citation type="submission" date="2018-05" db="EMBL/GenBank/DDBJ databases">
        <title>A metagenomic window into the 2 km-deep terrestrial subsurface aquifer revealed taxonomically and functionally diverse microbial community comprising novel uncultured bacterial lineages.</title>
        <authorList>
            <person name="Kadnikov V.V."/>
            <person name="Mardanov A.V."/>
            <person name="Beletsky A.V."/>
            <person name="Banks D."/>
            <person name="Pimenov N.V."/>
            <person name="Frank Y.A."/>
            <person name="Karnachuk O.V."/>
            <person name="Ravin N.V."/>
        </authorList>
    </citation>
    <scope>NUCLEOTIDE SEQUENCE [LARGE SCALE GENOMIC DNA]</scope>
    <source>
        <strain evidence="9">BY</strain>
    </source>
</reference>
<dbReference type="AlphaFoldDB" id="A0A2Z4Y8I7"/>
<dbReference type="SMART" id="SM00642">
    <property type="entry name" value="Aamy"/>
    <property type="match status" value="1"/>
</dbReference>
<dbReference type="InterPro" id="IPR032812">
    <property type="entry name" value="SbsA_Ig"/>
</dbReference>
<name>A0A2Z4Y8I7_SUMC1</name>
<dbReference type="Gene3D" id="2.60.40.1180">
    <property type="entry name" value="Golgi alpha-mannosidase II"/>
    <property type="match status" value="1"/>
</dbReference>
<evidence type="ECO:0000256" key="7">
    <source>
        <dbReference type="SAM" id="Phobius"/>
    </source>
</evidence>
<feature type="transmembrane region" description="Helical" evidence="7">
    <location>
        <begin position="21"/>
        <end position="39"/>
    </location>
</feature>
<comment type="similarity">
    <text evidence="2 5">Belongs to the glycosyl hydrolase 13 family.</text>
</comment>